<keyword evidence="3 5" id="KW-1133">Transmembrane helix</keyword>
<gene>
    <name evidence="7" type="ORF">SPAPADRAFT_130726</name>
</gene>
<dbReference type="PROSITE" id="PS51257">
    <property type="entry name" value="PROKAR_LIPOPROTEIN"/>
    <property type="match status" value="1"/>
</dbReference>
<dbReference type="OrthoDB" id="10032492at2759"/>
<protein>
    <recommendedName>
        <fullName evidence="6">CWH43-like N-terminal domain-containing protein</fullName>
    </recommendedName>
</protein>
<evidence type="ECO:0000256" key="5">
    <source>
        <dbReference type="SAM" id="Phobius"/>
    </source>
</evidence>
<keyword evidence="8" id="KW-1185">Reference proteome</keyword>
<dbReference type="InParanoid" id="G3AGM6"/>
<evidence type="ECO:0000259" key="6">
    <source>
        <dbReference type="Pfam" id="PF10277"/>
    </source>
</evidence>
<evidence type="ECO:0000256" key="3">
    <source>
        <dbReference type="ARBA" id="ARBA00022989"/>
    </source>
</evidence>
<evidence type="ECO:0000256" key="1">
    <source>
        <dbReference type="ARBA" id="ARBA00004127"/>
    </source>
</evidence>
<feature type="domain" description="CWH43-like N-terminal" evidence="6">
    <location>
        <begin position="12"/>
        <end position="240"/>
    </location>
</feature>
<dbReference type="KEGG" id="spaa:SPAPADRAFT_130726"/>
<evidence type="ECO:0000313" key="7">
    <source>
        <dbReference type="EMBL" id="EGW35365.1"/>
    </source>
</evidence>
<feature type="transmembrane region" description="Helical" evidence="5">
    <location>
        <begin position="221"/>
        <end position="241"/>
    </location>
</feature>
<sequence>MKTNRVRFTIIHWYLLPLVSLVVWWGMLIALLACWGAQGRPIYSFMTKYQNPVYISSIAATNLQPLFIACSGFQAIFFVCTLVVAYYLRTHGKIQSYISKVQQRFAIVSMVFATIGQLGILFTSIFNTSAFPKVHISFVGIFIICVFLACVFDFLISFMFGTHPDKLDPHHDFVIFGHHKWSNLYMVAFGLKVVWVATAVALAVCFGYYMRIGHKSRSAIFEWVIAFWYGLLLIMWSMDLLSSAIRSYERKHNTEFDKTEITCSGSNDSTFV</sequence>
<name>G3AGM6_SPAPN</name>
<keyword evidence="2 5" id="KW-0812">Transmembrane</keyword>
<feature type="transmembrane region" description="Helical" evidence="5">
    <location>
        <begin position="66"/>
        <end position="87"/>
    </location>
</feature>
<dbReference type="OMA" id="IYTFYVW"/>
<dbReference type="STRING" id="619300.G3AGM6"/>
<dbReference type="FunCoup" id="G3AGM6">
    <property type="interactions" value="75"/>
</dbReference>
<dbReference type="HOGENOM" id="CLU_050573_1_1_1"/>
<feature type="transmembrane region" description="Helical" evidence="5">
    <location>
        <begin position="183"/>
        <end position="209"/>
    </location>
</feature>
<dbReference type="EMBL" id="GL996499">
    <property type="protein sequence ID" value="EGW35365.1"/>
    <property type="molecule type" value="Genomic_DNA"/>
</dbReference>
<dbReference type="AlphaFoldDB" id="G3AGM6"/>
<dbReference type="GO" id="GO:0005886">
    <property type="term" value="C:plasma membrane"/>
    <property type="evidence" value="ECO:0007669"/>
    <property type="project" value="TreeGrafter"/>
</dbReference>
<feature type="transmembrane region" description="Helical" evidence="5">
    <location>
        <begin position="12"/>
        <end position="38"/>
    </location>
</feature>
<dbReference type="Proteomes" id="UP000000709">
    <property type="component" value="Unassembled WGS sequence"/>
</dbReference>
<evidence type="ECO:0000256" key="2">
    <source>
        <dbReference type="ARBA" id="ARBA00022692"/>
    </source>
</evidence>
<dbReference type="GeneID" id="18869523"/>
<dbReference type="RefSeq" id="XP_007372777.1">
    <property type="nucleotide sequence ID" value="XM_007372715.1"/>
</dbReference>
<evidence type="ECO:0000313" key="8">
    <source>
        <dbReference type="Proteomes" id="UP000000709"/>
    </source>
</evidence>
<dbReference type="eggNOG" id="ENOG502RZQS">
    <property type="taxonomic scope" value="Eukaryota"/>
</dbReference>
<keyword evidence="4 5" id="KW-0472">Membrane</keyword>
<comment type="subcellular location">
    <subcellularLocation>
        <location evidence="1">Endomembrane system</location>
        <topology evidence="1">Multi-pass membrane protein</topology>
    </subcellularLocation>
</comment>
<feature type="transmembrane region" description="Helical" evidence="5">
    <location>
        <begin position="107"/>
        <end position="126"/>
    </location>
</feature>
<proteinExistence type="predicted"/>
<organism evidence="8">
    <name type="scientific">Spathaspora passalidarum (strain NRRL Y-27907 / 11-Y1)</name>
    <dbReference type="NCBI Taxonomy" id="619300"/>
    <lineage>
        <taxon>Eukaryota</taxon>
        <taxon>Fungi</taxon>
        <taxon>Dikarya</taxon>
        <taxon>Ascomycota</taxon>
        <taxon>Saccharomycotina</taxon>
        <taxon>Pichiomycetes</taxon>
        <taxon>Debaryomycetaceae</taxon>
        <taxon>Spathaspora</taxon>
    </lineage>
</organism>
<feature type="transmembrane region" description="Helical" evidence="5">
    <location>
        <begin position="138"/>
        <end position="162"/>
    </location>
</feature>
<dbReference type="Pfam" id="PF10277">
    <property type="entry name" value="Frag1"/>
    <property type="match status" value="1"/>
</dbReference>
<accession>G3AGM6</accession>
<dbReference type="GO" id="GO:0012505">
    <property type="term" value="C:endomembrane system"/>
    <property type="evidence" value="ECO:0007669"/>
    <property type="project" value="UniProtKB-SubCell"/>
</dbReference>
<dbReference type="PANTHER" id="PTHR21324:SF2">
    <property type="entry name" value="EG:22E5.9 PROTEIN"/>
    <property type="match status" value="1"/>
</dbReference>
<dbReference type="InterPro" id="IPR050911">
    <property type="entry name" value="DRAM/TMEM150_Autophagy_Mod"/>
</dbReference>
<reference evidence="7 8" key="1">
    <citation type="journal article" date="2011" name="Proc. Natl. Acad. Sci. U.S.A.">
        <title>Comparative genomics of xylose-fermenting fungi for enhanced biofuel production.</title>
        <authorList>
            <person name="Wohlbach D.J."/>
            <person name="Kuo A."/>
            <person name="Sato T.K."/>
            <person name="Potts K.M."/>
            <person name="Salamov A.A."/>
            <person name="LaButti K.M."/>
            <person name="Sun H."/>
            <person name="Clum A."/>
            <person name="Pangilinan J.L."/>
            <person name="Lindquist E.A."/>
            <person name="Lucas S."/>
            <person name="Lapidus A."/>
            <person name="Jin M."/>
            <person name="Gunawan C."/>
            <person name="Balan V."/>
            <person name="Dale B.E."/>
            <person name="Jeffries T.W."/>
            <person name="Zinkel R."/>
            <person name="Barry K.W."/>
            <person name="Grigoriev I.V."/>
            <person name="Gasch A.P."/>
        </authorList>
    </citation>
    <scope>NUCLEOTIDE SEQUENCE [LARGE SCALE GENOMIC DNA]</scope>
    <source>
        <strain evidence="8">NRRL Y-27907 / 11-Y1</strain>
    </source>
</reference>
<dbReference type="PANTHER" id="PTHR21324">
    <property type="entry name" value="FASTING-INDUCIBLE INTEGRAL MEMBRANE PROTEIN TM6P1-RELATED"/>
    <property type="match status" value="1"/>
</dbReference>
<dbReference type="InterPro" id="IPR019402">
    <property type="entry name" value="CWH43_N"/>
</dbReference>
<evidence type="ECO:0000256" key="4">
    <source>
        <dbReference type="ARBA" id="ARBA00023136"/>
    </source>
</evidence>